<dbReference type="PANTHER" id="PTHR30472">
    <property type="entry name" value="FERRIC ENTEROBACTIN TRANSPORT SYSTEM PERMEASE PROTEIN"/>
    <property type="match status" value="1"/>
</dbReference>
<dbReference type="GO" id="GO:0022857">
    <property type="term" value="F:transmembrane transporter activity"/>
    <property type="evidence" value="ECO:0007669"/>
    <property type="project" value="InterPro"/>
</dbReference>
<evidence type="ECO:0000256" key="2">
    <source>
        <dbReference type="ARBA" id="ARBA00007935"/>
    </source>
</evidence>
<keyword evidence="3" id="KW-0813">Transport</keyword>
<dbReference type="PANTHER" id="PTHR30472:SF25">
    <property type="entry name" value="ABC TRANSPORTER PERMEASE PROTEIN MJ0876-RELATED"/>
    <property type="match status" value="1"/>
</dbReference>
<keyword evidence="6 8" id="KW-1133">Transmembrane helix</keyword>
<dbReference type="EMBL" id="NSIT01000036">
    <property type="protein sequence ID" value="PJE80028.1"/>
    <property type="molecule type" value="Genomic_DNA"/>
</dbReference>
<evidence type="ECO:0000256" key="1">
    <source>
        <dbReference type="ARBA" id="ARBA00004651"/>
    </source>
</evidence>
<evidence type="ECO:0000256" key="8">
    <source>
        <dbReference type="SAM" id="Phobius"/>
    </source>
</evidence>
<dbReference type="FunFam" id="1.10.3470.10:FF:000001">
    <property type="entry name" value="Vitamin B12 ABC transporter permease BtuC"/>
    <property type="match status" value="1"/>
</dbReference>
<feature type="transmembrane region" description="Helical" evidence="8">
    <location>
        <begin position="209"/>
        <end position="229"/>
    </location>
</feature>
<evidence type="ECO:0000256" key="5">
    <source>
        <dbReference type="ARBA" id="ARBA00022692"/>
    </source>
</evidence>
<dbReference type="GO" id="GO:0005886">
    <property type="term" value="C:plasma membrane"/>
    <property type="evidence" value="ECO:0007669"/>
    <property type="project" value="UniProtKB-SubCell"/>
</dbReference>
<keyword evidence="7 8" id="KW-0472">Membrane</keyword>
<comment type="subcellular location">
    <subcellularLocation>
        <location evidence="1">Cell membrane</location>
        <topology evidence="1">Multi-pass membrane protein</topology>
    </subcellularLocation>
</comment>
<evidence type="ECO:0000256" key="3">
    <source>
        <dbReference type="ARBA" id="ARBA00022448"/>
    </source>
</evidence>
<dbReference type="SUPFAM" id="SSF81345">
    <property type="entry name" value="ABC transporter involved in vitamin B12 uptake, BtuC"/>
    <property type="match status" value="1"/>
</dbReference>
<dbReference type="Pfam" id="PF01032">
    <property type="entry name" value="FecCD"/>
    <property type="match status" value="1"/>
</dbReference>
<accession>A0A2H9TA80</accession>
<proteinExistence type="inferred from homology"/>
<comment type="similarity">
    <text evidence="2">Belongs to the binding-protein-dependent transport system permease family. FecCD subfamily.</text>
</comment>
<dbReference type="InterPro" id="IPR000522">
    <property type="entry name" value="ABC_transptr_permease_BtuC"/>
</dbReference>
<feature type="transmembrane region" description="Helical" evidence="8">
    <location>
        <begin position="106"/>
        <end position="126"/>
    </location>
</feature>
<evidence type="ECO:0000256" key="6">
    <source>
        <dbReference type="ARBA" id="ARBA00022989"/>
    </source>
</evidence>
<feature type="transmembrane region" description="Helical" evidence="8">
    <location>
        <begin position="296"/>
        <end position="318"/>
    </location>
</feature>
<dbReference type="GO" id="GO:0033214">
    <property type="term" value="P:siderophore-iron import into cell"/>
    <property type="evidence" value="ECO:0007669"/>
    <property type="project" value="TreeGrafter"/>
</dbReference>
<reference evidence="9" key="1">
    <citation type="journal article" date="2017" name="Appl. Environ. Microbiol.">
        <title>Molecular characterization of an Endozoicomonas-like organism causing infection in king scallop Pecten maximus L.</title>
        <authorList>
            <person name="Cano I."/>
            <person name="van Aerle R."/>
            <person name="Ross S."/>
            <person name="Verner-Jeffreys D.W."/>
            <person name="Paley R.K."/>
            <person name="Rimmer G."/>
            <person name="Ryder D."/>
            <person name="Hooper P."/>
            <person name="Stone D."/>
            <person name="Feist S.W."/>
        </authorList>
    </citation>
    <scope>NUCLEOTIDE SEQUENCE</scope>
</reference>
<comment type="caution">
    <text evidence="9">The sequence shown here is derived from an EMBL/GenBank/DDBJ whole genome shotgun (WGS) entry which is preliminary data.</text>
</comment>
<sequence length="353" mass="36845">MHSHGSHKRRRKYLLVLLMLLLPVVTVLSVGTGTVEIPAKTVLSILMDWVGLVHSSASDVLKTIVESIRLPRTLLGILVGGGLAIAGATMQGLFRNPLADPSIIGVAGGAALGASIAMVTGNVWPWMTENAFIHSLTVSLFSFAGGLITTGLVYRMGTTVNGTSVSTMLLAGVAVNVLSGAGVALFTYFADDTGLRALTSWQMGSLSGATWNSVGLLVFVVVPAISLLCQCDKALNALLLGESEAMHLGVSVQKIKMVLIFLCALIVGVSVAVNGIIGFVGLVVPHLIRLFVGPDHHILLPASALLGACLLVLADIAARIVVAPAELPIGIVTAIMGAPFFLSMLWQQRQQMS</sequence>
<dbReference type="Gene3D" id="1.10.3470.10">
    <property type="entry name" value="ABC transporter involved in vitamin B12 uptake, BtuC"/>
    <property type="match status" value="1"/>
</dbReference>
<evidence type="ECO:0000313" key="9">
    <source>
        <dbReference type="EMBL" id="PJE80028.1"/>
    </source>
</evidence>
<protein>
    <submittedName>
        <fullName evidence="9">Hemin transport system permease protein HmuU</fullName>
    </submittedName>
</protein>
<keyword evidence="5 8" id="KW-0812">Transmembrane</keyword>
<feature type="transmembrane region" description="Helical" evidence="8">
    <location>
        <begin position="132"/>
        <end position="154"/>
    </location>
</feature>
<feature type="transmembrane region" description="Helical" evidence="8">
    <location>
        <begin position="325"/>
        <end position="346"/>
    </location>
</feature>
<feature type="transmembrane region" description="Helical" evidence="8">
    <location>
        <begin position="258"/>
        <end position="284"/>
    </location>
</feature>
<name>A0A2H9TA80_9ZZZZ</name>
<feature type="transmembrane region" description="Helical" evidence="8">
    <location>
        <begin position="74"/>
        <end position="94"/>
    </location>
</feature>
<organism evidence="9">
    <name type="scientific">invertebrate metagenome</name>
    <dbReference type="NCBI Taxonomy" id="1711999"/>
    <lineage>
        <taxon>unclassified sequences</taxon>
        <taxon>metagenomes</taxon>
        <taxon>organismal metagenomes</taxon>
    </lineage>
</organism>
<feature type="transmembrane region" description="Helical" evidence="8">
    <location>
        <begin position="166"/>
        <end position="189"/>
    </location>
</feature>
<evidence type="ECO:0000256" key="7">
    <source>
        <dbReference type="ARBA" id="ARBA00023136"/>
    </source>
</evidence>
<evidence type="ECO:0000256" key="4">
    <source>
        <dbReference type="ARBA" id="ARBA00022475"/>
    </source>
</evidence>
<gene>
    <name evidence="9" type="primary">hmuU</name>
    <name evidence="9" type="ORF">CI610_01009</name>
</gene>
<keyword evidence="4" id="KW-1003">Cell membrane</keyword>
<dbReference type="InterPro" id="IPR037294">
    <property type="entry name" value="ABC_BtuC-like"/>
</dbReference>
<dbReference type="CDD" id="cd06550">
    <property type="entry name" value="TM_ABC_iron-siderophores_like"/>
    <property type="match status" value="1"/>
</dbReference>
<dbReference type="AlphaFoldDB" id="A0A2H9TA80"/>